<reference evidence="1" key="1">
    <citation type="submission" date="2020-05" db="EMBL/GenBank/DDBJ databases">
        <title>Phylogenomic resolution of chytrid fungi.</title>
        <authorList>
            <person name="Stajich J.E."/>
            <person name="Amses K."/>
            <person name="Simmons R."/>
            <person name="Seto K."/>
            <person name="Myers J."/>
            <person name="Bonds A."/>
            <person name="Quandt C.A."/>
            <person name="Barry K."/>
            <person name="Liu P."/>
            <person name="Grigoriev I."/>
            <person name="Longcore J.E."/>
            <person name="James T.Y."/>
        </authorList>
    </citation>
    <scope>NUCLEOTIDE SEQUENCE</scope>
    <source>
        <strain evidence="1">JEL0476</strain>
    </source>
</reference>
<name>A0AAD5XV99_9FUNG</name>
<comment type="caution">
    <text evidence="1">The sequence shown here is derived from an EMBL/GenBank/DDBJ whole genome shotgun (WGS) entry which is preliminary data.</text>
</comment>
<dbReference type="EMBL" id="JADGJW010000368">
    <property type="protein sequence ID" value="KAJ3218710.1"/>
    <property type="molecule type" value="Genomic_DNA"/>
</dbReference>
<accession>A0AAD5XV99</accession>
<evidence type="ECO:0000313" key="1">
    <source>
        <dbReference type="EMBL" id="KAJ3218710.1"/>
    </source>
</evidence>
<protein>
    <submittedName>
        <fullName evidence="1">Uncharacterized protein</fullName>
    </submittedName>
</protein>
<dbReference type="AlphaFoldDB" id="A0AAD5XV99"/>
<sequence length="155" mass="17375">MQKIAQANQIPIMQFNDASLDGVNNNNNMIFRNLINVLASKNFLAIVRFGEQNPVEGSQKLQNFQGLVLVAQQSRLFAFCFIKTPLTIFETGGVNNISPNPLHNVGMGNLSHQQQQLLQQQLLAQNLANNNRLLNFSNLSPQQQQQLTQNSLNNM</sequence>
<gene>
    <name evidence="1" type="ORF">HK099_004957</name>
</gene>
<organism evidence="1 2">
    <name type="scientific">Clydaea vesicula</name>
    <dbReference type="NCBI Taxonomy" id="447962"/>
    <lineage>
        <taxon>Eukaryota</taxon>
        <taxon>Fungi</taxon>
        <taxon>Fungi incertae sedis</taxon>
        <taxon>Chytridiomycota</taxon>
        <taxon>Chytridiomycota incertae sedis</taxon>
        <taxon>Chytridiomycetes</taxon>
        <taxon>Lobulomycetales</taxon>
        <taxon>Lobulomycetaceae</taxon>
        <taxon>Clydaea</taxon>
    </lineage>
</organism>
<proteinExistence type="predicted"/>
<dbReference type="Proteomes" id="UP001211065">
    <property type="component" value="Unassembled WGS sequence"/>
</dbReference>
<keyword evidence="2" id="KW-1185">Reference proteome</keyword>
<evidence type="ECO:0000313" key="2">
    <source>
        <dbReference type="Proteomes" id="UP001211065"/>
    </source>
</evidence>